<name>A0A7J7GZB0_CAMSI</name>
<keyword evidence="2" id="KW-1185">Reference proteome</keyword>
<accession>A0A7J7GZB0</accession>
<dbReference type="AlphaFoldDB" id="A0A7J7GZB0"/>
<evidence type="ECO:0000313" key="2">
    <source>
        <dbReference type="Proteomes" id="UP000593564"/>
    </source>
</evidence>
<sequence>MKIEDLGGMKIEGTTSYLASPHRRINANSPVVVVLRLYSFRFISLFSSVHDLNIRISYSAANAKSVSLTECGAVDKSWSELFISGEGEDGDSGILPPPNGREEEILARTLVMLKDLGRPLLYSEKQKLDWADLFFLTTLPESGSPPCISYLQGH</sequence>
<organism evidence="1 2">
    <name type="scientific">Camellia sinensis</name>
    <name type="common">Tea plant</name>
    <name type="synonym">Thea sinensis</name>
    <dbReference type="NCBI Taxonomy" id="4442"/>
    <lineage>
        <taxon>Eukaryota</taxon>
        <taxon>Viridiplantae</taxon>
        <taxon>Streptophyta</taxon>
        <taxon>Embryophyta</taxon>
        <taxon>Tracheophyta</taxon>
        <taxon>Spermatophyta</taxon>
        <taxon>Magnoliopsida</taxon>
        <taxon>eudicotyledons</taxon>
        <taxon>Gunneridae</taxon>
        <taxon>Pentapetalae</taxon>
        <taxon>asterids</taxon>
        <taxon>Ericales</taxon>
        <taxon>Theaceae</taxon>
        <taxon>Camellia</taxon>
    </lineage>
</organism>
<reference evidence="2" key="1">
    <citation type="journal article" date="2020" name="Nat. Commun.">
        <title>Genome assembly of wild tea tree DASZ reveals pedigree and selection history of tea varieties.</title>
        <authorList>
            <person name="Zhang W."/>
            <person name="Zhang Y."/>
            <person name="Qiu H."/>
            <person name="Guo Y."/>
            <person name="Wan H."/>
            <person name="Zhang X."/>
            <person name="Scossa F."/>
            <person name="Alseekh S."/>
            <person name="Zhang Q."/>
            <person name="Wang P."/>
            <person name="Xu L."/>
            <person name="Schmidt M.H."/>
            <person name="Jia X."/>
            <person name="Li D."/>
            <person name="Zhu A."/>
            <person name="Guo F."/>
            <person name="Chen W."/>
            <person name="Ni D."/>
            <person name="Usadel B."/>
            <person name="Fernie A.R."/>
            <person name="Wen W."/>
        </authorList>
    </citation>
    <scope>NUCLEOTIDE SEQUENCE [LARGE SCALE GENOMIC DNA]</scope>
    <source>
        <strain evidence="2">cv. G240</strain>
    </source>
</reference>
<dbReference type="EMBL" id="JACBKZ010000008">
    <property type="protein sequence ID" value="KAF5944768.1"/>
    <property type="molecule type" value="Genomic_DNA"/>
</dbReference>
<reference evidence="1 2" key="2">
    <citation type="submission" date="2020-07" db="EMBL/GenBank/DDBJ databases">
        <title>Genome assembly of wild tea tree DASZ reveals pedigree and selection history of tea varieties.</title>
        <authorList>
            <person name="Zhang W."/>
        </authorList>
    </citation>
    <scope>NUCLEOTIDE SEQUENCE [LARGE SCALE GENOMIC DNA]</scope>
    <source>
        <strain evidence="2">cv. G240</strain>
        <tissue evidence="1">Leaf</tissue>
    </source>
</reference>
<evidence type="ECO:0000313" key="1">
    <source>
        <dbReference type="EMBL" id="KAF5944768.1"/>
    </source>
</evidence>
<gene>
    <name evidence="1" type="ORF">HYC85_018845</name>
</gene>
<protein>
    <submittedName>
        <fullName evidence="1">Uncharacterized protein</fullName>
    </submittedName>
</protein>
<dbReference type="Proteomes" id="UP000593564">
    <property type="component" value="Unassembled WGS sequence"/>
</dbReference>
<comment type="caution">
    <text evidence="1">The sequence shown here is derived from an EMBL/GenBank/DDBJ whole genome shotgun (WGS) entry which is preliminary data.</text>
</comment>
<proteinExistence type="predicted"/>